<dbReference type="HOGENOM" id="CLU_007630_0_1_1"/>
<reference evidence="7 8" key="1">
    <citation type="journal article" date="2011" name="Proc. Natl. Acad. Sci. U.S.A.">
        <title>Evolutionary erosion of yeast sex chromosomes by mating-type switching accidents.</title>
        <authorList>
            <person name="Gordon J.L."/>
            <person name="Armisen D."/>
            <person name="Proux-Wera E."/>
            <person name="Oheigeartaigh S.S."/>
            <person name="Byrne K.P."/>
            <person name="Wolfe K.H."/>
        </authorList>
    </citation>
    <scope>NUCLEOTIDE SEQUENCE [LARGE SCALE GENOMIC DNA]</scope>
    <source>
        <strain evidence="8">ATCC MYA-139 / BCRC 22969 / CBS 8797 / CCRC 22969 / KCTC 17520 / NBRC 10181 / NCYC 3082</strain>
    </source>
</reference>
<dbReference type="SUPFAM" id="SSF48452">
    <property type="entry name" value="TPR-like"/>
    <property type="match status" value="1"/>
</dbReference>
<dbReference type="EMBL" id="HE978326">
    <property type="protein sequence ID" value="CCK73112.1"/>
    <property type="molecule type" value="Genomic_DNA"/>
</dbReference>
<dbReference type="STRING" id="1071383.J7S4B5"/>
<evidence type="ECO:0000259" key="6">
    <source>
        <dbReference type="Pfam" id="PF05843"/>
    </source>
</evidence>
<dbReference type="GO" id="GO:0180010">
    <property type="term" value="P:co-transcriptional mRNA 3'-end processing, cleavage and polyadenylation pathway"/>
    <property type="evidence" value="ECO:0007669"/>
    <property type="project" value="UniProtKB-UniRule"/>
</dbReference>
<dbReference type="KEGG" id="kng:KNAG_0M02590"/>
<keyword evidence="4" id="KW-0507">mRNA processing</keyword>
<dbReference type="OMA" id="PKRQYFK"/>
<dbReference type="OrthoDB" id="26282at2759"/>
<dbReference type="Proteomes" id="UP000006310">
    <property type="component" value="Chromosome 13"/>
</dbReference>
<dbReference type="InterPro" id="IPR008847">
    <property type="entry name" value="Suf"/>
</dbReference>
<dbReference type="GO" id="GO:0005848">
    <property type="term" value="C:mRNA cleavage stimulating factor complex"/>
    <property type="evidence" value="ECO:0007669"/>
    <property type="project" value="EnsemblFungi"/>
</dbReference>
<dbReference type="InterPro" id="IPR011990">
    <property type="entry name" value="TPR-like_helical_dom_sf"/>
</dbReference>
<comment type="subcellular location">
    <subcellularLocation>
        <location evidence="4">Nucleus</location>
    </subcellularLocation>
    <subcellularLocation>
        <location evidence="4">Cytoplasm</location>
    </subcellularLocation>
    <text evidence="4">Nucleus and/or cytoplasm.</text>
</comment>
<dbReference type="GO" id="GO:0005739">
    <property type="term" value="C:mitochondrion"/>
    <property type="evidence" value="ECO:0007669"/>
    <property type="project" value="EnsemblFungi"/>
</dbReference>
<keyword evidence="8" id="KW-1185">Reference proteome</keyword>
<dbReference type="eggNOG" id="KOG1914">
    <property type="taxonomic scope" value="Eukaryota"/>
</dbReference>
<dbReference type="GO" id="GO:0072423">
    <property type="term" value="P:response to DNA damage checkpoint signaling"/>
    <property type="evidence" value="ECO:0007669"/>
    <property type="project" value="EnsemblFungi"/>
</dbReference>
<dbReference type="GeneID" id="34528892"/>
<dbReference type="PANTHER" id="PTHR19980:SF0">
    <property type="entry name" value="CLEAVAGE STIMULATION FACTOR SUBUNIT 3"/>
    <property type="match status" value="1"/>
</dbReference>
<dbReference type="GO" id="GO:0003729">
    <property type="term" value="F:mRNA binding"/>
    <property type="evidence" value="ECO:0007669"/>
    <property type="project" value="TreeGrafter"/>
</dbReference>
<evidence type="ECO:0000256" key="1">
    <source>
        <dbReference type="ARBA" id="ARBA00022737"/>
    </source>
</evidence>
<dbReference type="SMART" id="SM00386">
    <property type="entry name" value="HAT"/>
    <property type="match status" value="8"/>
</dbReference>
<evidence type="ECO:0000256" key="2">
    <source>
        <dbReference type="ARBA" id="ARBA00023242"/>
    </source>
</evidence>
<keyword evidence="4" id="KW-0963">Cytoplasm</keyword>
<evidence type="ECO:0000313" key="8">
    <source>
        <dbReference type="Proteomes" id="UP000006310"/>
    </source>
</evidence>
<sequence length="659" mass="77147">MSSASPENSLEPTPLVAPAVPGAGDDKETYLKLQIENDPLDILRQLELVQWYESNGQFSEMDVVYEKLHKRFPLYSALWVIQLKGNLQRDQFTEVETLLNECLSGASANNDLDLWMTYLDYVRRKNNLITGGQEARAIVIKAFDLVMQKCAVFEPLSAKFWSDYLQFLESWKPANKFEQQERIDLLRKLYKVMLTTPFDSLERMWKKYTQWEQETSNLNARKFIGELSGEYMKARSLYQEWSNATSGLRRISPMNLSTCNKNNIAQYNEDDIIDVEQLQTWLDWIQWEKENKLTLPEETLKERITYVYGQAVQYMVFCPEIWYDYVMYLADAPIEDRIRILSSALLANPSSPSLTFKLGECYELENNLPMLETTYQTTTDYIFSHFKILKGNQETDPVILSKHKEKLTFIYCIYMNTMKRLSGLAAARQVFGKCRKLKGNLSHAIYIENAYLESRNSNDNNKTAMKVLELGLKYFKEEGEYILKYMNFLTMLNKDSNIKTLFETSVDKIVDPVQLKLIYKKMISYESKFGSLNNVYSLESRFFERFPEENLIETFTDRYEIQNENYIKKLELAYMLENDQMAMIGTFSMNGNSKKRAMKTSNHMSPRKRMSRSSQEVPDAIVEMLKVLPKRQYFSNVILDPESLINFLVDQVEIPEDRS</sequence>
<dbReference type="GO" id="GO:0005829">
    <property type="term" value="C:cytosol"/>
    <property type="evidence" value="ECO:0007669"/>
    <property type="project" value="EnsemblFungi"/>
</dbReference>
<dbReference type="Gene3D" id="1.25.40.1040">
    <property type="match status" value="1"/>
</dbReference>
<dbReference type="PANTHER" id="PTHR19980">
    <property type="entry name" value="RNA CLEAVAGE STIMULATION FACTOR"/>
    <property type="match status" value="1"/>
</dbReference>
<keyword evidence="1" id="KW-0677">Repeat</keyword>
<dbReference type="InterPro" id="IPR003107">
    <property type="entry name" value="HAT"/>
</dbReference>
<proteinExistence type="predicted"/>
<dbReference type="Pfam" id="PF05843">
    <property type="entry name" value="Suf"/>
    <property type="match status" value="1"/>
</dbReference>
<accession>J7S4B5</accession>
<evidence type="ECO:0000313" key="7">
    <source>
        <dbReference type="EMBL" id="CCK73112.1"/>
    </source>
</evidence>
<protein>
    <recommendedName>
        <fullName evidence="3 4">mRNA 3'-end-processing protein RNA14</fullName>
    </recommendedName>
</protein>
<feature type="domain" description="Suppressor of forked" evidence="6">
    <location>
        <begin position="26"/>
        <end position="572"/>
    </location>
</feature>
<feature type="compositionally biased region" description="Polar residues" evidence="5">
    <location>
        <begin position="1"/>
        <end position="11"/>
    </location>
</feature>
<dbReference type="AlphaFoldDB" id="J7S4B5"/>
<evidence type="ECO:0000256" key="4">
    <source>
        <dbReference type="RuleBase" id="RU369035"/>
    </source>
</evidence>
<reference evidence="8" key="2">
    <citation type="submission" date="2012-08" db="EMBL/GenBank/DDBJ databases">
        <title>Genome sequence of Kazachstania naganishii.</title>
        <authorList>
            <person name="Gordon J.L."/>
            <person name="Armisen D."/>
            <person name="Proux-Wera E."/>
            <person name="OhEigeartaigh S.S."/>
            <person name="Byrne K.P."/>
            <person name="Wolfe K.H."/>
        </authorList>
    </citation>
    <scope>NUCLEOTIDE SEQUENCE [LARGE SCALE GENOMIC DNA]</scope>
    <source>
        <strain evidence="8">ATCC MYA-139 / BCRC 22969 / CBS 8797 / CCRC 22969 / KCTC 17520 / NBRC 10181 / NCYC 3082</strain>
    </source>
</reference>
<gene>
    <name evidence="7" type="primary">KNAG0M02590</name>
    <name evidence="7" type="ordered locus">KNAG_0M02590</name>
</gene>
<feature type="region of interest" description="Disordered" evidence="5">
    <location>
        <begin position="1"/>
        <end position="23"/>
    </location>
</feature>
<comment type="function">
    <text evidence="4">Component of the cleavage factor IA (CFIA) complex, which is involved in the endonucleolytic cleavage during polyadenylation-dependent pre-mRNA 3'-end formation.</text>
</comment>
<evidence type="ECO:0000256" key="3">
    <source>
        <dbReference type="ARBA" id="ARBA00026188"/>
    </source>
</evidence>
<dbReference type="Gene3D" id="6.10.250.1660">
    <property type="match status" value="1"/>
</dbReference>
<dbReference type="InterPro" id="IPR045243">
    <property type="entry name" value="Rna14-like"/>
</dbReference>
<dbReference type="RefSeq" id="XP_022467356.1">
    <property type="nucleotide sequence ID" value="XM_022611129.1"/>
</dbReference>
<evidence type="ECO:0000256" key="5">
    <source>
        <dbReference type="SAM" id="MobiDB-lite"/>
    </source>
</evidence>
<organism evidence="7 8">
    <name type="scientific">Huiozyma naganishii (strain ATCC MYA-139 / BCRC 22969 / CBS 8797 / KCTC 17520 / NBRC 10181 / NCYC 3082 / Yp74L-3)</name>
    <name type="common">Yeast</name>
    <name type="synonym">Kazachstania naganishii</name>
    <dbReference type="NCBI Taxonomy" id="1071383"/>
    <lineage>
        <taxon>Eukaryota</taxon>
        <taxon>Fungi</taxon>
        <taxon>Dikarya</taxon>
        <taxon>Ascomycota</taxon>
        <taxon>Saccharomycotina</taxon>
        <taxon>Saccharomycetes</taxon>
        <taxon>Saccharomycetales</taxon>
        <taxon>Saccharomycetaceae</taxon>
        <taxon>Huiozyma</taxon>
    </lineage>
</organism>
<keyword evidence="2 4" id="KW-0539">Nucleus</keyword>
<name>J7S4B5_HUIN7</name>